<proteinExistence type="predicted"/>
<gene>
    <name evidence="1" type="ORF">TIFTF001_045346</name>
</gene>
<protein>
    <submittedName>
        <fullName evidence="1">Uncharacterized protein</fullName>
    </submittedName>
</protein>
<keyword evidence="2" id="KW-1185">Reference proteome</keyword>
<dbReference type="AlphaFoldDB" id="A0AA87YYV0"/>
<reference evidence="1" key="1">
    <citation type="submission" date="2023-07" db="EMBL/GenBank/DDBJ databases">
        <title>draft genome sequence of fig (Ficus carica).</title>
        <authorList>
            <person name="Takahashi T."/>
            <person name="Nishimura K."/>
        </authorList>
    </citation>
    <scope>NUCLEOTIDE SEQUENCE</scope>
</reference>
<evidence type="ECO:0000313" key="1">
    <source>
        <dbReference type="EMBL" id="GMN20520.1"/>
    </source>
</evidence>
<accession>A0AA87YYV0</accession>
<dbReference type="Proteomes" id="UP001187192">
    <property type="component" value="Unassembled WGS sequence"/>
</dbReference>
<organism evidence="1 2">
    <name type="scientific">Ficus carica</name>
    <name type="common">Common fig</name>
    <dbReference type="NCBI Taxonomy" id="3494"/>
    <lineage>
        <taxon>Eukaryota</taxon>
        <taxon>Viridiplantae</taxon>
        <taxon>Streptophyta</taxon>
        <taxon>Embryophyta</taxon>
        <taxon>Tracheophyta</taxon>
        <taxon>Spermatophyta</taxon>
        <taxon>Magnoliopsida</taxon>
        <taxon>eudicotyledons</taxon>
        <taxon>Gunneridae</taxon>
        <taxon>Pentapetalae</taxon>
        <taxon>rosids</taxon>
        <taxon>fabids</taxon>
        <taxon>Rosales</taxon>
        <taxon>Moraceae</taxon>
        <taxon>Ficeae</taxon>
        <taxon>Ficus</taxon>
    </lineage>
</organism>
<sequence length="105" mass="11783">MTVEPKMHPERWNLAPHGLGYSPCQLPFTLHTNEHMQVPSSTVNCPIVILPPACLNEEIEASGKLRSYCILPPRQSPYSSDITSISPLEPLLKNSMRPIPRVERP</sequence>
<comment type="caution">
    <text evidence="1">The sequence shown here is derived from an EMBL/GenBank/DDBJ whole genome shotgun (WGS) entry which is preliminary data.</text>
</comment>
<name>A0AA87YYV0_FICCA</name>
<evidence type="ECO:0000313" key="2">
    <source>
        <dbReference type="Proteomes" id="UP001187192"/>
    </source>
</evidence>
<dbReference type="EMBL" id="BTGU01003897">
    <property type="protein sequence ID" value="GMN20520.1"/>
    <property type="molecule type" value="Genomic_DNA"/>
</dbReference>